<dbReference type="EMBL" id="JACHLX010000001">
    <property type="protein sequence ID" value="MBB5816314.1"/>
    <property type="molecule type" value="Genomic_DNA"/>
</dbReference>
<evidence type="ECO:0000313" key="1">
    <source>
        <dbReference type="EMBL" id="MBB5816314.1"/>
    </source>
</evidence>
<reference evidence="1 2" key="1">
    <citation type="submission" date="2020-08" db="EMBL/GenBank/DDBJ databases">
        <title>Sequencing the genomes of 1000 actinobacteria strains.</title>
        <authorList>
            <person name="Klenk H.-P."/>
        </authorList>
    </citation>
    <scope>NUCLEOTIDE SEQUENCE [LARGE SCALE GENOMIC DNA]</scope>
    <source>
        <strain evidence="1 2">DSM 40129</strain>
    </source>
</reference>
<name>A0AA89QPY9_STRCU</name>
<accession>A0AA89QPY9</accession>
<dbReference type="GeneID" id="93843762"/>
<proteinExistence type="predicted"/>
<evidence type="ECO:0008006" key="3">
    <source>
        <dbReference type="Google" id="ProtNLM"/>
    </source>
</evidence>
<dbReference type="AlphaFoldDB" id="A0AA89QPY9"/>
<dbReference type="PANTHER" id="PTHR36221:SF1">
    <property type="entry name" value="DUF742 DOMAIN-CONTAINING PROTEIN"/>
    <property type="match status" value="1"/>
</dbReference>
<sequence length="120" mass="13238">MNPAEDAFETGQVVRPFIVTRGRTRPVSNELRLETLVSALPAALTAPLDFERRAIVELCQYPRSVAEIAAMLAVPLGVARVLVADLSMDSHVCVHSHLYGHDDRPSVALLERIREGLLRL</sequence>
<protein>
    <recommendedName>
        <fullName evidence="3">DUF742 domain-containing protein</fullName>
    </recommendedName>
</protein>
<dbReference type="RefSeq" id="WP_184853739.1">
    <property type="nucleotide sequence ID" value="NZ_BAABFE010000005.1"/>
</dbReference>
<comment type="caution">
    <text evidence="1">The sequence shown here is derived from an EMBL/GenBank/DDBJ whole genome shotgun (WGS) entry which is preliminary data.</text>
</comment>
<dbReference type="InterPro" id="IPR007995">
    <property type="entry name" value="DUF742"/>
</dbReference>
<evidence type="ECO:0000313" key="2">
    <source>
        <dbReference type="Proteomes" id="UP000579531"/>
    </source>
</evidence>
<keyword evidence="2" id="KW-1185">Reference proteome</keyword>
<gene>
    <name evidence="1" type="ORF">HNR72_007342</name>
</gene>
<organism evidence="1 2">
    <name type="scientific">Streptomyces collinus</name>
    <dbReference type="NCBI Taxonomy" id="42684"/>
    <lineage>
        <taxon>Bacteria</taxon>
        <taxon>Bacillati</taxon>
        <taxon>Actinomycetota</taxon>
        <taxon>Actinomycetes</taxon>
        <taxon>Kitasatosporales</taxon>
        <taxon>Streptomycetaceae</taxon>
        <taxon>Streptomyces</taxon>
    </lineage>
</organism>
<dbReference type="PANTHER" id="PTHR36221">
    <property type="entry name" value="DUF742 DOMAIN-CONTAINING PROTEIN"/>
    <property type="match status" value="1"/>
</dbReference>
<dbReference type="Pfam" id="PF05331">
    <property type="entry name" value="DUF742"/>
    <property type="match status" value="1"/>
</dbReference>
<dbReference type="Proteomes" id="UP000579531">
    <property type="component" value="Unassembled WGS sequence"/>
</dbReference>